<protein>
    <recommendedName>
        <fullName evidence="2">Zinc knuckle CX2CX4HX4C domain-containing protein</fullName>
    </recommendedName>
</protein>
<accession>A0ABU6WUA1</accession>
<sequence>MKVNQPIEKGTNIGSKENGIHWVDCKYERLPTFCYHYGRLGHDEGMCEIGEEDQEGKGNTSKDLGAWLRADVIGFKIKDNKERKEETWKAIGNNNSRNKEGKNEKMQRKLRKKLTELTMAKNTEGKSEKEAEDIRDAIGKGLEAVENNKAKMEARGEDREENEKKKQTGTHKKWKRRAREGERNQQEDTTRAQLNDKRKTSHTEEMEIQPKKHQTKHQAVVVAKQPCRKQ</sequence>
<evidence type="ECO:0000313" key="4">
    <source>
        <dbReference type="Proteomes" id="UP001341840"/>
    </source>
</evidence>
<feature type="compositionally biased region" description="Basic and acidic residues" evidence="1">
    <location>
        <begin position="123"/>
        <end position="138"/>
    </location>
</feature>
<dbReference type="EMBL" id="JASCZI010182612">
    <property type="protein sequence ID" value="MED6188278.1"/>
    <property type="molecule type" value="Genomic_DNA"/>
</dbReference>
<keyword evidence="4" id="KW-1185">Reference proteome</keyword>
<comment type="caution">
    <text evidence="3">The sequence shown here is derived from an EMBL/GenBank/DDBJ whole genome shotgun (WGS) entry which is preliminary data.</text>
</comment>
<gene>
    <name evidence="3" type="ORF">PIB30_084423</name>
</gene>
<feature type="region of interest" description="Disordered" evidence="1">
    <location>
        <begin position="83"/>
        <end position="230"/>
    </location>
</feature>
<feature type="domain" description="Zinc knuckle CX2CX4HX4C" evidence="2">
    <location>
        <begin position="3"/>
        <end position="48"/>
    </location>
</feature>
<evidence type="ECO:0000313" key="3">
    <source>
        <dbReference type="EMBL" id="MED6188278.1"/>
    </source>
</evidence>
<dbReference type="Proteomes" id="UP001341840">
    <property type="component" value="Unassembled WGS sequence"/>
</dbReference>
<feature type="compositionally biased region" description="Basic and acidic residues" evidence="1">
    <location>
        <begin position="97"/>
        <end position="107"/>
    </location>
</feature>
<feature type="compositionally biased region" description="Basic and acidic residues" evidence="1">
    <location>
        <begin position="179"/>
        <end position="210"/>
    </location>
</feature>
<evidence type="ECO:0000259" key="2">
    <source>
        <dbReference type="Pfam" id="PF14392"/>
    </source>
</evidence>
<feature type="compositionally biased region" description="Basic residues" evidence="1">
    <location>
        <begin position="167"/>
        <end position="178"/>
    </location>
</feature>
<reference evidence="3 4" key="1">
    <citation type="journal article" date="2023" name="Plants (Basel)">
        <title>Bridging the Gap: Combining Genomics and Transcriptomics Approaches to Understand Stylosanthes scabra, an Orphan Legume from the Brazilian Caatinga.</title>
        <authorList>
            <person name="Ferreira-Neto J.R.C."/>
            <person name="da Silva M.D."/>
            <person name="Binneck E."/>
            <person name="de Melo N.F."/>
            <person name="da Silva R.H."/>
            <person name="de Melo A.L.T.M."/>
            <person name="Pandolfi V."/>
            <person name="Bustamante F.O."/>
            <person name="Brasileiro-Vidal A.C."/>
            <person name="Benko-Iseppon A.M."/>
        </authorList>
    </citation>
    <scope>NUCLEOTIDE SEQUENCE [LARGE SCALE GENOMIC DNA]</scope>
    <source>
        <tissue evidence="3">Leaves</tissue>
    </source>
</reference>
<dbReference type="Pfam" id="PF14392">
    <property type="entry name" value="zf-CCHC_4"/>
    <property type="match status" value="1"/>
</dbReference>
<evidence type="ECO:0000256" key="1">
    <source>
        <dbReference type="SAM" id="MobiDB-lite"/>
    </source>
</evidence>
<proteinExistence type="predicted"/>
<organism evidence="3 4">
    <name type="scientific">Stylosanthes scabra</name>
    <dbReference type="NCBI Taxonomy" id="79078"/>
    <lineage>
        <taxon>Eukaryota</taxon>
        <taxon>Viridiplantae</taxon>
        <taxon>Streptophyta</taxon>
        <taxon>Embryophyta</taxon>
        <taxon>Tracheophyta</taxon>
        <taxon>Spermatophyta</taxon>
        <taxon>Magnoliopsida</taxon>
        <taxon>eudicotyledons</taxon>
        <taxon>Gunneridae</taxon>
        <taxon>Pentapetalae</taxon>
        <taxon>rosids</taxon>
        <taxon>fabids</taxon>
        <taxon>Fabales</taxon>
        <taxon>Fabaceae</taxon>
        <taxon>Papilionoideae</taxon>
        <taxon>50 kb inversion clade</taxon>
        <taxon>dalbergioids sensu lato</taxon>
        <taxon>Dalbergieae</taxon>
        <taxon>Pterocarpus clade</taxon>
        <taxon>Stylosanthes</taxon>
    </lineage>
</organism>
<feature type="compositionally biased region" description="Basic and acidic residues" evidence="1">
    <location>
        <begin position="146"/>
        <end position="166"/>
    </location>
</feature>
<name>A0ABU6WUA1_9FABA</name>
<dbReference type="InterPro" id="IPR025836">
    <property type="entry name" value="Zn_knuckle_CX2CX4HX4C"/>
</dbReference>